<dbReference type="AlphaFoldDB" id="A0A4Z2HAH4"/>
<evidence type="ECO:0000313" key="3">
    <source>
        <dbReference type="EMBL" id="TNN62878.1"/>
    </source>
</evidence>
<proteinExistence type="predicted"/>
<keyword evidence="4" id="KW-1185">Reference proteome</keyword>
<evidence type="ECO:0000256" key="1">
    <source>
        <dbReference type="SAM" id="MobiDB-lite"/>
    </source>
</evidence>
<accession>A0A4Z2HAH4</accession>
<reference evidence="3 4" key="1">
    <citation type="submission" date="2019-03" db="EMBL/GenBank/DDBJ databases">
        <title>First draft genome of Liparis tanakae, snailfish: a comprehensive survey of snailfish specific genes.</title>
        <authorList>
            <person name="Kim W."/>
            <person name="Song I."/>
            <person name="Jeong J.-H."/>
            <person name="Kim D."/>
            <person name="Kim S."/>
            <person name="Ryu S."/>
            <person name="Song J.Y."/>
            <person name="Lee S.K."/>
        </authorList>
    </citation>
    <scope>NUCLEOTIDE SEQUENCE [LARGE SCALE GENOMIC DNA]</scope>
    <source>
        <tissue evidence="3">Muscle</tissue>
    </source>
</reference>
<dbReference type="Proteomes" id="UP000314294">
    <property type="component" value="Unassembled WGS sequence"/>
</dbReference>
<dbReference type="EMBL" id="SRLO01000285">
    <property type="protein sequence ID" value="TNN62878.1"/>
    <property type="molecule type" value="Genomic_DNA"/>
</dbReference>
<feature type="compositionally biased region" description="Basic and acidic residues" evidence="1">
    <location>
        <begin position="100"/>
        <end position="118"/>
    </location>
</feature>
<comment type="caution">
    <text evidence="3">The sequence shown here is derived from an EMBL/GenBank/DDBJ whole genome shotgun (WGS) entry which is preliminary data.</text>
</comment>
<sequence>MAAHLQLVLVVHLLSAGPQLLGQLEGVGHVLRRHKVIDHLDAAVEPLPKRTRGTLTGFGQHSVAFSHSHVDQNGDHIRDLHVEVGGPEVLVLRRSDTCREERKTKRAPCEEEGPRELPEQVLDLDVNSVAQHSLGPRSGRTKKDGRWEARLRFPSGSEYSGSGRFFISTVTVTAAAVYLSLSPALSEQPPVVLVAVVFEPQQPPVVQPAVGNIWILIGRFLGRRRSDVRQLLPVRFGVLGDGGGGQDAVAQGDGLVLDGQLGGDALAPGGDLVLHDGRDDVVEDVGHRPPAFPRLQGERNGNM</sequence>
<feature type="region of interest" description="Disordered" evidence="1">
    <location>
        <begin position="100"/>
        <end position="120"/>
    </location>
</feature>
<gene>
    <name evidence="3" type="ORF">EYF80_026953</name>
</gene>
<name>A0A4Z2HAH4_9TELE</name>
<organism evidence="3 4">
    <name type="scientific">Liparis tanakae</name>
    <name type="common">Tanaka's snailfish</name>
    <dbReference type="NCBI Taxonomy" id="230148"/>
    <lineage>
        <taxon>Eukaryota</taxon>
        <taxon>Metazoa</taxon>
        <taxon>Chordata</taxon>
        <taxon>Craniata</taxon>
        <taxon>Vertebrata</taxon>
        <taxon>Euteleostomi</taxon>
        <taxon>Actinopterygii</taxon>
        <taxon>Neopterygii</taxon>
        <taxon>Teleostei</taxon>
        <taxon>Neoteleostei</taxon>
        <taxon>Acanthomorphata</taxon>
        <taxon>Eupercaria</taxon>
        <taxon>Perciformes</taxon>
        <taxon>Cottioidei</taxon>
        <taxon>Cottales</taxon>
        <taxon>Liparidae</taxon>
        <taxon>Liparis</taxon>
    </lineage>
</organism>
<feature type="signal peptide" evidence="2">
    <location>
        <begin position="1"/>
        <end position="22"/>
    </location>
</feature>
<evidence type="ECO:0000256" key="2">
    <source>
        <dbReference type="SAM" id="SignalP"/>
    </source>
</evidence>
<evidence type="ECO:0008006" key="5">
    <source>
        <dbReference type="Google" id="ProtNLM"/>
    </source>
</evidence>
<evidence type="ECO:0000313" key="4">
    <source>
        <dbReference type="Proteomes" id="UP000314294"/>
    </source>
</evidence>
<protein>
    <recommendedName>
        <fullName evidence="5">Secreted protein</fullName>
    </recommendedName>
</protein>
<keyword evidence="2" id="KW-0732">Signal</keyword>
<feature type="chain" id="PRO_5021316240" description="Secreted protein" evidence="2">
    <location>
        <begin position="23"/>
        <end position="303"/>
    </location>
</feature>